<reference evidence="3" key="2">
    <citation type="journal article" date="2017" name="Nat. Plants">
        <title>The Aegilops tauschii genome reveals multiple impacts of transposons.</title>
        <authorList>
            <person name="Zhao G."/>
            <person name="Zou C."/>
            <person name="Li K."/>
            <person name="Wang K."/>
            <person name="Li T."/>
            <person name="Gao L."/>
            <person name="Zhang X."/>
            <person name="Wang H."/>
            <person name="Yang Z."/>
            <person name="Liu X."/>
            <person name="Jiang W."/>
            <person name="Mao L."/>
            <person name="Kong X."/>
            <person name="Jiao Y."/>
            <person name="Jia J."/>
        </authorList>
    </citation>
    <scope>NUCLEOTIDE SEQUENCE [LARGE SCALE GENOMIC DNA]</scope>
    <source>
        <strain evidence="3">cv. AL8/78</strain>
    </source>
</reference>
<reference evidence="2" key="5">
    <citation type="journal article" date="2021" name="G3 (Bethesda)">
        <title>Aegilops tauschii genome assembly Aet v5.0 features greater sequence contiguity and improved annotation.</title>
        <authorList>
            <person name="Wang L."/>
            <person name="Zhu T."/>
            <person name="Rodriguez J.C."/>
            <person name="Deal K.R."/>
            <person name="Dubcovsky J."/>
            <person name="McGuire P.E."/>
            <person name="Lux T."/>
            <person name="Spannagl M."/>
            <person name="Mayer K.F.X."/>
            <person name="Baldrich P."/>
            <person name="Meyers B.C."/>
            <person name="Huo N."/>
            <person name="Gu Y.Q."/>
            <person name="Zhou H."/>
            <person name="Devos K.M."/>
            <person name="Bennetzen J.L."/>
            <person name="Unver T."/>
            <person name="Budak H."/>
            <person name="Gulick P.J."/>
            <person name="Galiba G."/>
            <person name="Kalapos B."/>
            <person name="Nelson D.R."/>
            <person name="Li P."/>
            <person name="You F.M."/>
            <person name="Luo M.C."/>
            <person name="Dvorak J."/>
        </authorList>
    </citation>
    <scope>NUCLEOTIDE SEQUENCE [LARGE SCALE GENOMIC DNA]</scope>
    <source>
        <strain evidence="2">cv. AL8/78</strain>
    </source>
</reference>
<protein>
    <submittedName>
        <fullName evidence="2">Uncharacterized protein</fullName>
    </submittedName>
</protein>
<reference evidence="2" key="4">
    <citation type="submission" date="2019-03" db="UniProtKB">
        <authorList>
            <consortium name="EnsemblPlants"/>
        </authorList>
    </citation>
    <scope>IDENTIFICATION</scope>
</reference>
<reference evidence="3" key="1">
    <citation type="journal article" date="2014" name="Science">
        <title>Ancient hybridizations among the ancestral genomes of bread wheat.</title>
        <authorList>
            <consortium name="International Wheat Genome Sequencing Consortium,"/>
            <person name="Marcussen T."/>
            <person name="Sandve S.R."/>
            <person name="Heier L."/>
            <person name="Spannagl M."/>
            <person name="Pfeifer M."/>
            <person name="Jakobsen K.S."/>
            <person name="Wulff B.B."/>
            <person name="Steuernagel B."/>
            <person name="Mayer K.F."/>
            <person name="Olsen O.A."/>
        </authorList>
    </citation>
    <scope>NUCLEOTIDE SEQUENCE [LARGE SCALE GENOMIC DNA]</scope>
    <source>
        <strain evidence="3">cv. AL8/78</strain>
    </source>
</reference>
<dbReference type="Gramene" id="AET2Gv21305100.18">
    <property type="protein sequence ID" value="AET2Gv21305100.18"/>
    <property type="gene ID" value="AET2Gv21305100"/>
</dbReference>
<feature type="region of interest" description="Disordered" evidence="1">
    <location>
        <begin position="103"/>
        <end position="132"/>
    </location>
</feature>
<feature type="compositionally biased region" description="Low complexity" evidence="1">
    <location>
        <begin position="103"/>
        <end position="123"/>
    </location>
</feature>
<reference evidence="2" key="3">
    <citation type="journal article" date="2017" name="Nature">
        <title>Genome sequence of the progenitor of the wheat D genome Aegilops tauschii.</title>
        <authorList>
            <person name="Luo M.C."/>
            <person name="Gu Y.Q."/>
            <person name="Puiu D."/>
            <person name="Wang H."/>
            <person name="Twardziok S.O."/>
            <person name="Deal K.R."/>
            <person name="Huo N."/>
            <person name="Zhu T."/>
            <person name="Wang L."/>
            <person name="Wang Y."/>
            <person name="McGuire P.E."/>
            <person name="Liu S."/>
            <person name="Long H."/>
            <person name="Ramasamy R.K."/>
            <person name="Rodriguez J.C."/>
            <person name="Van S.L."/>
            <person name="Yuan L."/>
            <person name="Wang Z."/>
            <person name="Xia Z."/>
            <person name="Xiao L."/>
            <person name="Anderson O.D."/>
            <person name="Ouyang S."/>
            <person name="Liang Y."/>
            <person name="Zimin A.V."/>
            <person name="Pertea G."/>
            <person name="Qi P."/>
            <person name="Bennetzen J.L."/>
            <person name="Dai X."/>
            <person name="Dawson M.W."/>
            <person name="Muller H.G."/>
            <person name="Kugler K."/>
            <person name="Rivarola-Duarte L."/>
            <person name="Spannagl M."/>
            <person name="Mayer K.F.X."/>
            <person name="Lu F.H."/>
            <person name="Bevan M.W."/>
            <person name="Leroy P."/>
            <person name="Li P."/>
            <person name="You F.M."/>
            <person name="Sun Q."/>
            <person name="Liu Z."/>
            <person name="Lyons E."/>
            <person name="Wicker T."/>
            <person name="Salzberg S.L."/>
            <person name="Devos K.M."/>
            <person name="Dvorak J."/>
        </authorList>
    </citation>
    <scope>NUCLEOTIDE SEQUENCE [LARGE SCALE GENOMIC DNA]</scope>
    <source>
        <strain evidence="2">cv. AL8/78</strain>
    </source>
</reference>
<sequence length="132" mass="14164">WFCSVCEDAEVRGGTMRLASSRSRAMASSCQLRRSAFLPKSGNATGAAAAPLNLFMLAPDKLSSMLNPSDKDSDQDSLLLEVPRNARHPEAELLLCCPPPSQLSSVTVTAASPPSNHSPSSASDQLRNRHQW</sequence>
<evidence type="ECO:0000313" key="2">
    <source>
        <dbReference type="EnsemblPlants" id="AET2Gv21305100.18"/>
    </source>
</evidence>
<evidence type="ECO:0000313" key="3">
    <source>
        <dbReference type="Proteomes" id="UP000015105"/>
    </source>
</evidence>
<dbReference type="EnsemblPlants" id="AET2Gv21305100.18">
    <property type="protein sequence ID" value="AET2Gv21305100.18"/>
    <property type="gene ID" value="AET2Gv21305100"/>
</dbReference>
<proteinExistence type="predicted"/>
<keyword evidence="3" id="KW-1185">Reference proteome</keyword>
<accession>A0A453DM83</accession>
<name>A0A453DM83_AEGTS</name>
<dbReference type="AlphaFoldDB" id="A0A453DM83"/>
<feature type="region of interest" description="Disordered" evidence="1">
    <location>
        <begin position="63"/>
        <end position="84"/>
    </location>
</feature>
<dbReference type="Proteomes" id="UP000015105">
    <property type="component" value="Chromosome 2D"/>
</dbReference>
<evidence type="ECO:0000256" key="1">
    <source>
        <dbReference type="SAM" id="MobiDB-lite"/>
    </source>
</evidence>
<organism evidence="2 3">
    <name type="scientific">Aegilops tauschii subsp. strangulata</name>
    <name type="common">Goatgrass</name>
    <dbReference type="NCBI Taxonomy" id="200361"/>
    <lineage>
        <taxon>Eukaryota</taxon>
        <taxon>Viridiplantae</taxon>
        <taxon>Streptophyta</taxon>
        <taxon>Embryophyta</taxon>
        <taxon>Tracheophyta</taxon>
        <taxon>Spermatophyta</taxon>
        <taxon>Magnoliopsida</taxon>
        <taxon>Liliopsida</taxon>
        <taxon>Poales</taxon>
        <taxon>Poaceae</taxon>
        <taxon>BOP clade</taxon>
        <taxon>Pooideae</taxon>
        <taxon>Triticodae</taxon>
        <taxon>Triticeae</taxon>
        <taxon>Triticinae</taxon>
        <taxon>Aegilops</taxon>
    </lineage>
</organism>